<dbReference type="EMBL" id="QUSZ01006888">
    <property type="protein sequence ID" value="RHY04234.1"/>
    <property type="molecule type" value="Genomic_DNA"/>
</dbReference>
<dbReference type="PANTHER" id="PTHR10048:SF7">
    <property type="entry name" value="PHOSPHATIDYLINOSITOL 3-KINASE CATALYTIC SUBUNIT TYPE 3"/>
    <property type="match status" value="1"/>
</dbReference>
<dbReference type="InterPro" id="IPR016024">
    <property type="entry name" value="ARM-type_fold"/>
</dbReference>
<dbReference type="GO" id="GO:0000407">
    <property type="term" value="C:phagophore assembly site"/>
    <property type="evidence" value="ECO:0007669"/>
    <property type="project" value="TreeGrafter"/>
</dbReference>
<dbReference type="GO" id="GO:0034271">
    <property type="term" value="C:phosphatidylinositol 3-kinase complex, class III, type I"/>
    <property type="evidence" value="ECO:0007669"/>
    <property type="project" value="TreeGrafter"/>
</dbReference>
<sequence length="492" mass="54094">MLLSDQVRHRGIRRLAVGQLHHADLNSVALYLPQLVQALKYDLDGHDVATSPFVAVLLRCALLSVEIAHAFHWSVVVELQNQVAVVVDDMEVQYQDRPTKPFFLALHAHFVDTLAGTEHGDLVRHACTMVTFLSDVYGQMTQQNHRVDATSMTSQLREALAYPDAKFASLHPLYPSIWVQGFDPAQSFVFKSSARPMKVQLVVDHTAQLEHITVDMTEQTRRQPATDASHVLPSLYTVEVTFAGVRGLVVPTLDQCCFRVDIQGHVQSCDVDANGCGQVQLEVGTYLPDVVEVTLVDTTSITSPGKSSRNLTRRPTGVLEIPLPTMEATPVERHIPGSGYDIVKLDVYVTVGVEVVDTSSNTSHVAEDAKREGLKRAVTQKLQCTVASVSPGIIFKGITEFVPDSCPLSQILRENHHSILSFLQRHQFDAGAVNHVNPVAMDIFVKSVAGYCVATANATQFMTQLMVDSQNTPTTARLGLLERIHQLAVALK</sequence>
<dbReference type="GO" id="GO:0005777">
    <property type="term" value="C:peroxisome"/>
    <property type="evidence" value="ECO:0007669"/>
    <property type="project" value="TreeGrafter"/>
</dbReference>
<gene>
    <name evidence="2" type="ORF">DYB36_001592</name>
</gene>
<dbReference type="InterPro" id="IPR015433">
    <property type="entry name" value="PI3/4_kinase"/>
</dbReference>
<dbReference type="Pfam" id="PF00613">
    <property type="entry name" value="PI3Ka"/>
    <property type="match status" value="1"/>
</dbReference>
<reference evidence="2 3" key="1">
    <citation type="submission" date="2018-08" db="EMBL/GenBank/DDBJ databases">
        <title>Aphanomyces genome sequencing and annotation.</title>
        <authorList>
            <person name="Minardi D."/>
            <person name="Oidtmann B."/>
            <person name="Van Der Giezen M."/>
            <person name="Studholme D.J."/>
        </authorList>
    </citation>
    <scope>NUCLEOTIDE SEQUENCE [LARGE SCALE GENOMIC DNA]</scope>
    <source>
        <strain evidence="2 3">Kv</strain>
    </source>
</reference>
<dbReference type="AlphaFoldDB" id="A0A397AD68"/>
<evidence type="ECO:0000313" key="2">
    <source>
        <dbReference type="EMBL" id="RHY04234.1"/>
    </source>
</evidence>
<organism evidence="2 3">
    <name type="scientific">Aphanomyces astaci</name>
    <name type="common">Crayfish plague agent</name>
    <dbReference type="NCBI Taxonomy" id="112090"/>
    <lineage>
        <taxon>Eukaryota</taxon>
        <taxon>Sar</taxon>
        <taxon>Stramenopiles</taxon>
        <taxon>Oomycota</taxon>
        <taxon>Saprolegniomycetes</taxon>
        <taxon>Saprolegniales</taxon>
        <taxon>Verrucalvaceae</taxon>
        <taxon>Aphanomyces</taxon>
    </lineage>
</organism>
<dbReference type="SUPFAM" id="SSF48371">
    <property type="entry name" value="ARM repeat"/>
    <property type="match status" value="1"/>
</dbReference>
<dbReference type="InterPro" id="IPR042236">
    <property type="entry name" value="PI3K_accessory_sf"/>
</dbReference>
<dbReference type="Proteomes" id="UP000265427">
    <property type="component" value="Unassembled WGS sequence"/>
</dbReference>
<dbReference type="GO" id="GO:0006897">
    <property type="term" value="P:endocytosis"/>
    <property type="evidence" value="ECO:0007669"/>
    <property type="project" value="TreeGrafter"/>
</dbReference>
<proteinExistence type="predicted"/>
<dbReference type="GO" id="GO:0005768">
    <property type="term" value="C:endosome"/>
    <property type="evidence" value="ECO:0007669"/>
    <property type="project" value="TreeGrafter"/>
</dbReference>
<evidence type="ECO:0000313" key="3">
    <source>
        <dbReference type="Proteomes" id="UP000265427"/>
    </source>
</evidence>
<dbReference type="GO" id="GO:0048015">
    <property type="term" value="P:phosphatidylinositol-mediated signaling"/>
    <property type="evidence" value="ECO:0007669"/>
    <property type="project" value="TreeGrafter"/>
</dbReference>
<dbReference type="GO" id="GO:0000045">
    <property type="term" value="P:autophagosome assembly"/>
    <property type="evidence" value="ECO:0007669"/>
    <property type="project" value="TreeGrafter"/>
</dbReference>
<dbReference type="PROSITE" id="PS51545">
    <property type="entry name" value="PIK_HELICAL"/>
    <property type="match status" value="1"/>
</dbReference>
<feature type="domain" description="PIK helical" evidence="1">
    <location>
        <begin position="1"/>
        <end position="100"/>
    </location>
</feature>
<protein>
    <recommendedName>
        <fullName evidence="1">PIK helical domain-containing protein</fullName>
    </recommendedName>
</protein>
<dbReference type="InterPro" id="IPR001263">
    <property type="entry name" value="PI3K_accessory_dom"/>
</dbReference>
<dbReference type="VEuPathDB" id="FungiDB:H257_18313"/>
<comment type="caution">
    <text evidence="2">The sequence shown here is derived from an EMBL/GenBank/DDBJ whole genome shotgun (WGS) entry which is preliminary data.</text>
</comment>
<accession>A0A397AD68</accession>
<evidence type="ECO:0000259" key="1">
    <source>
        <dbReference type="PROSITE" id="PS51545"/>
    </source>
</evidence>
<dbReference type="GO" id="GO:0034272">
    <property type="term" value="C:phosphatidylinositol 3-kinase complex, class III, type II"/>
    <property type="evidence" value="ECO:0007669"/>
    <property type="project" value="TreeGrafter"/>
</dbReference>
<dbReference type="PANTHER" id="PTHR10048">
    <property type="entry name" value="PHOSPHATIDYLINOSITOL KINASE"/>
    <property type="match status" value="1"/>
</dbReference>
<name>A0A397AD68_APHAT</name>
<dbReference type="Gene3D" id="1.25.40.70">
    <property type="entry name" value="Phosphatidylinositol 3-kinase, accessory domain (PIK)"/>
    <property type="match status" value="1"/>
</dbReference>
<dbReference type="GO" id="GO:0016303">
    <property type="term" value="F:1-phosphatidylinositol-3-kinase activity"/>
    <property type="evidence" value="ECO:0007669"/>
    <property type="project" value="TreeGrafter"/>
</dbReference>